<keyword evidence="4" id="KW-1185">Reference proteome</keyword>
<dbReference type="InterPro" id="IPR029058">
    <property type="entry name" value="AB_hydrolase_fold"/>
</dbReference>
<dbReference type="AlphaFoldDB" id="A0A3N2H5N1"/>
<dbReference type="SUPFAM" id="SSF53474">
    <property type="entry name" value="alpha/beta-Hydrolases"/>
    <property type="match status" value="1"/>
</dbReference>
<dbReference type="RefSeq" id="WP_123686233.1">
    <property type="nucleotide sequence ID" value="NZ_RKHY01000001.1"/>
</dbReference>
<gene>
    <name evidence="3" type="ORF">EDD35_6663</name>
</gene>
<evidence type="ECO:0000256" key="1">
    <source>
        <dbReference type="ARBA" id="ARBA00007169"/>
    </source>
</evidence>
<evidence type="ECO:0000313" key="4">
    <source>
        <dbReference type="Proteomes" id="UP000274843"/>
    </source>
</evidence>
<sequence length="234" mass="25083">MTALLRTDPAAGTLRLVCLPHAGGGASSFARWAGLLPPWIALVRVQLPGREDLAGRPAFRDVPEAVSALLPHLGGPPVALYGHSMGAVLAFELARALTGHGTPPVYLFVSGRRAPHLAATRPPIHELPDERFADELEAVGAGPGRSPVFRRYALPLIRADLRLSEDHRHVPGPPLPCPLTVFHGLHDPIVSATEAGAWRRHTAGAFALRAFPGDHFFHHRHRAALAAAMTRALE</sequence>
<dbReference type="Pfam" id="PF00975">
    <property type="entry name" value="Thioesterase"/>
    <property type="match status" value="1"/>
</dbReference>
<dbReference type="EMBL" id="RKHY01000001">
    <property type="protein sequence ID" value="ROS44228.1"/>
    <property type="molecule type" value="Genomic_DNA"/>
</dbReference>
<dbReference type="PANTHER" id="PTHR11487">
    <property type="entry name" value="THIOESTERASE"/>
    <property type="match status" value="1"/>
</dbReference>
<dbReference type="GO" id="GO:0008610">
    <property type="term" value="P:lipid biosynthetic process"/>
    <property type="evidence" value="ECO:0007669"/>
    <property type="project" value="TreeGrafter"/>
</dbReference>
<name>A0A3N2H5N1_9PSEU</name>
<dbReference type="GeneID" id="301847919"/>
<dbReference type="InterPro" id="IPR012223">
    <property type="entry name" value="TEII"/>
</dbReference>
<accession>A0A3N2H5N1</accession>
<evidence type="ECO:0000259" key="2">
    <source>
        <dbReference type="Pfam" id="PF00975"/>
    </source>
</evidence>
<feature type="domain" description="Thioesterase" evidence="2">
    <location>
        <begin position="15"/>
        <end position="226"/>
    </location>
</feature>
<evidence type="ECO:0000313" key="3">
    <source>
        <dbReference type="EMBL" id="ROS44228.1"/>
    </source>
</evidence>
<dbReference type="Proteomes" id="UP000274843">
    <property type="component" value="Unassembled WGS sequence"/>
</dbReference>
<comment type="caution">
    <text evidence="3">The sequence shown here is derived from an EMBL/GenBank/DDBJ whole genome shotgun (WGS) entry which is preliminary data.</text>
</comment>
<reference evidence="3 4" key="1">
    <citation type="submission" date="2018-11" db="EMBL/GenBank/DDBJ databases">
        <title>Sequencing the genomes of 1000 actinobacteria strains.</title>
        <authorList>
            <person name="Klenk H.-P."/>
        </authorList>
    </citation>
    <scope>NUCLEOTIDE SEQUENCE [LARGE SCALE GENOMIC DNA]</scope>
    <source>
        <strain evidence="3 4">DSM 44348</strain>
    </source>
</reference>
<proteinExistence type="inferred from homology"/>
<organism evidence="3 4">
    <name type="scientific">Amycolatopsis thermoflava</name>
    <dbReference type="NCBI Taxonomy" id="84480"/>
    <lineage>
        <taxon>Bacteria</taxon>
        <taxon>Bacillati</taxon>
        <taxon>Actinomycetota</taxon>
        <taxon>Actinomycetes</taxon>
        <taxon>Pseudonocardiales</taxon>
        <taxon>Pseudonocardiaceae</taxon>
        <taxon>Amycolatopsis</taxon>
        <taxon>Amycolatopsis methanolica group</taxon>
    </lineage>
</organism>
<comment type="similarity">
    <text evidence="1">Belongs to the thioesterase family.</text>
</comment>
<dbReference type="PANTHER" id="PTHR11487:SF0">
    <property type="entry name" value="S-ACYL FATTY ACID SYNTHASE THIOESTERASE, MEDIUM CHAIN"/>
    <property type="match status" value="1"/>
</dbReference>
<dbReference type="Gene3D" id="3.40.50.1820">
    <property type="entry name" value="alpha/beta hydrolase"/>
    <property type="match status" value="1"/>
</dbReference>
<protein>
    <submittedName>
        <fullName evidence="3">Surfactin synthase thioesterase subunit</fullName>
    </submittedName>
</protein>
<dbReference type="InterPro" id="IPR001031">
    <property type="entry name" value="Thioesterase"/>
</dbReference>